<dbReference type="RefSeq" id="WP_211784395.1">
    <property type="nucleotide sequence ID" value="NZ_CP047289.1"/>
</dbReference>
<organism evidence="1 2">
    <name type="scientific">Falsirhodobacter algicola</name>
    <dbReference type="NCBI Taxonomy" id="2692330"/>
    <lineage>
        <taxon>Bacteria</taxon>
        <taxon>Pseudomonadati</taxon>
        <taxon>Pseudomonadota</taxon>
        <taxon>Alphaproteobacteria</taxon>
        <taxon>Rhodobacterales</taxon>
        <taxon>Paracoccaceae</taxon>
        <taxon>Falsirhodobacter</taxon>
    </lineage>
</organism>
<accession>A0A8J8MR10</accession>
<protein>
    <submittedName>
        <fullName evidence="1">Uncharacterized protein</fullName>
    </submittedName>
</protein>
<keyword evidence="2" id="KW-1185">Reference proteome</keyword>
<reference evidence="1" key="1">
    <citation type="submission" date="2020-01" db="EMBL/GenBank/DDBJ databases">
        <authorList>
            <person name="Yang Y."/>
            <person name="Kwon Y.M."/>
        </authorList>
    </citation>
    <scope>NUCLEOTIDE SEQUENCE</scope>
    <source>
        <strain evidence="1">PG104</strain>
    </source>
</reference>
<dbReference type="Proteomes" id="UP000679284">
    <property type="component" value="Chromosome"/>
</dbReference>
<name>A0A8J8MR10_9RHOB</name>
<dbReference type="EMBL" id="CP047289">
    <property type="protein sequence ID" value="QUS35147.1"/>
    <property type="molecule type" value="Genomic_DNA"/>
</dbReference>
<gene>
    <name evidence="1" type="ORF">GR316_01970</name>
</gene>
<dbReference type="KEGG" id="fap:GR316_01970"/>
<evidence type="ECO:0000313" key="2">
    <source>
        <dbReference type="Proteomes" id="UP000679284"/>
    </source>
</evidence>
<evidence type="ECO:0000313" key="1">
    <source>
        <dbReference type="EMBL" id="QUS35147.1"/>
    </source>
</evidence>
<sequence>MDRDHSDGAPQVDLLAETERLYREVAEELAVATRRIGEGDMSEIANTVRAAKDLRAALHMVMDERTRLEKLRRQAGEGGGTGIDLDAARDEIGRRLACLRAAG</sequence>
<dbReference type="AlphaFoldDB" id="A0A8J8MR10"/>
<proteinExistence type="predicted"/>